<evidence type="ECO:0000259" key="5">
    <source>
        <dbReference type="Pfam" id="PF22740"/>
    </source>
</evidence>
<dbReference type="AlphaFoldDB" id="A0A6J6QAM6"/>
<sequence length="285" mass="31413">MAPEQILVITGMSGAGRSTAAHVLEDLGWYVVDNLPPALLTNLTSLPGKDDMHSAPRIAAVIDVRSRAFFKELRVALKELPEQVQVLFLEANDDVLVRRFESTRRPHPLQGEGRILDGIAKERELLGDLRAAADLVIDTSALNVHQLKERIESTLGGSSIPELRTTVLSFGFKYGIPYDADFVIDVRFISNPHWIPELRDHTGKDADVKAYVLAAPEVLGFIEDYANLLLRLSPSYQREGKRYLTIGVGCTGGKHRSVAVAEELAKQLSSHGMLASSTHRDLGRE</sequence>
<dbReference type="InterPro" id="IPR053931">
    <property type="entry name" value="RapZ_C"/>
</dbReference>
<evidence type="ECO:0000313" key="9">
    <source>
        <dbReference type="EMBL" id="CAB5038758.1"/>
    </source>
</evidence>
<protein>
    <submittedName>
        <fullName evidence="6">Unannotated protein</fullName>
    </submittedName>
</protein>
<evidence type="ECO:0000259" key="4">
    <source>
        <dbReference type="Pfam" id="PF03668"/>
    </source>
</evidence>
<keyword evidence="3" id="KW-0342">GTP-binding</keyword>
<dbReference type="Pfam" id="PF22740">
    <property type="entry name" value="PapZ_C"/>
    <property type="match status" value="1"/>
</dbReference>
<organism evidence="6">
    <name type="scientific">freshwater metagenome</name>
    <dbReference type="NCBI Taxonomy" id="449393"/>
    <lineage>
        <taxon>unclassified sequences</taxon>
        <taxon>metagenomes</taxon>
        <taxon>ecological metagenomes</taxon>
    </lineage>
</organism>
<dbReference type="InterPro" id="IPR027417">
    <property type="entry name" value="P-loop_NTPase"/>
</dbReference>
<dbReference type="EMBL" id="CAEZXW010000052">
    <property type="protein sequence ID" value="CAB4706275.1"/>
    <property type="molecule type" value="Genomic_DNA"/>
</dbReference>
<dbReference type="Gene3D" id="3.40.50.300">
    <property type="entry name" value="P-loop containing nucleotide triphosphate hydrolases"/>
    <property type="match status" value="1"/>
</dbReference>
<dbReference type="SUPFAM" id="SSF52540">
    <property type="entry name" value="P-loop containing nucleoside triphosphate hydrolases"/>
    <property type="match status" value="1"/>
</dbReference>
<gene>
    <name evidence="6" type="ORF">UFOPK2593_00900</name>
    <name evidence="7" type="ORF">UFOPK2894_00434</name>
    <name evidence="8" type="ORF">UFOPK3492_00126</name>
    <name evidence="9" type="ORF">UFOPK4234_00854</name>
</gene>
<dbReference type="PANTHER" id="PTHR30448">
    <property type="entry name" value="RNASE ADAPTER PROTEIN RAPZ"/>
    <property type="match status" value="1"/>
</dbReference>
<dbReference type="GO" id="GO:0005524">
    <property type="term" value="F:ATP binding"/>
    <property type="evidence" value="ECO:0007669"/>
    <property type="project" value="UniProtKB-KW"/>
</dbReference>
<dbReference type="HAMAP" id="MF_00636">
    <property type="entry name" value="RapZ_like"/>
    <property type="match status" value="1"/>
</dbReference>
<dbReference type="InterPro" id="IPR005337">
    <property type="entry name" value="RapZ-like"/>
</dbReference>
<feature type="domain" description="RapZ-like N-terminal" evidence="4">
    <location>
        <begin position="5"/>
        <end position="158"/>
    </location>
</feature>
<dbReference type="PIRSF" id="PIRSF005052">
    <property type="entry name" value="P-loopkin"/>
    <property type="match status" value="1"/>
</dbReference>
<dbReference type="EMBL" id="CAEZZQ010000018">
    <property type="protein sequence ID" value="CAB4768373.1"/>
    <property type="molecule type" value="Genomic_DNA"/>
</dbReference>
<proteinExistence type="inferred from homology"/>
<name>A0A6J6QAM6_9ZZZZ</name>
<dbReference type="NCBIfam" id="NF003828">
    <property type="entry name" value="PRK05416.1"/>
    <property type="match status" value="1"/>
</dbReference>
<dbReference type="GO" id="GO:0005525">
    <property type="term" value="F:GTP binding"/>
    <property type="evidence" value="ECO:0007669"/>
    <property type="project" value="UniProtKB-KW"/>
</dbReference>
<keyword evidence="1" id="KW-0547">Nucleotide-binding</keyword>
<reference evidence="6" key="1">
    <citation type="submission" date="2020-05" db="EMBL/GenBank/DDBJ databases">
        <authorList>
            <person name="Chiriac C."/>
            <person name="Salcher M."/>
            <person name="Ghai R."/>
            <person name="Kavagutti S V."/>
        </authorList>
    </citation>
    <scope>NUCLEOTIDE SEQUENCE</scope>
</reference>
<evidence type="ECO:0000256" key="3">
    <source>
        <dbReference type="ARBA" id="ARBA00023134"/>
    </source>
</evidence>
<accession>A0A6J6QAM6</accession>
<dbReference type="Pfam" id="PF03668">
    <property type="entry name" value="RapZ-like_N"/>
    <property type="match status" value="1"/>
</dbReference>
<evidence type="ECO:0000313" key="8">
    <source>
        <dbReference type="EMBL" id="CAB4888406.1"/>
    </source>
</evidence>
<evidence type="ECO:0000313" key="7">
    <source>
        <dbReference type="EMBL" id="CAB4768373.1"/>
    </source>
</evidence>
<dbReference type="PANTHER" id="PTHR30448:SF0">
    <property type="entry name" value="RNASE ADAPTER PROTEIN RAPZ"/>
    <property type="match status" value="1"/>
</dbReference>
<evidence type="ECO:0000313" key="6">
    <source>
        <dbReference type="EMBL" id="CAB4706275.1"/>
    </source>
</evidence>
<feature type="domain" description="RapZ C-terminal" evidence="5">
    <location>
        <begin position="165"/>
        <end position="282"/>
    </location>
</feature>
<dbReference type="InterPro" id="IPR053930">
    <property type="entry name" value="RapZ-like_N"/>
</dbReference>
<evidence type="ECO:0000256" key="2">
    <source>
        <dbReference type="ARBA" id="ARBA00022840"/>
    </source>
</evidence>
<keyword evidence="2" id="KW-0067">ATP-binding</keyword>
<dbReference type="EMBL" id="CAFBQA010000042">
    <property type="protein sequence ID" value="CAB5038758.1"/>
    <property type="molecule type" value="Genomic_DNA"/>
</dbReference>
<dbReference type="EMBL" id="CAFBMD010000004">
    <property type="protein sequence ID" value="CAB4888406.1"/>
    <property type="molecule type" value="Genomic_DNA"/>
</dbReference>
<evidence type="ECO:0000256" key="1">
    <source>
        <dbReference type="ARBA" id="ARBA00022741"/>
    </source>
</evidence>